<protein>
    <submittedName>
        <fullName evidence="1">Uncharacterized protein</fullName>
    </submittedName>
</protein>
<proteinExistence type="predicted"/>
<dbReference type="EMBL" id="JBHPKH010000049">
    <property type="protein sequence ID" value="MFC1572899.1"/>
    <property type="molecule type" value="Genomic_DNA"/>
</dbReference>
<sequence>MQLDPEVESRSATGLVVPDIDGTGQLQSGSPCVDHSDHFVSDMSPVYAMAGNFSGAIDVGRGGGIDTKTIYTKATQIGGAMQLHAAKKMGKNAYDQTRIFGLSAYVFYCGVVRFEEKRSGGSSDVDIVLWGWHGLSSPRVGSTGFTGMRTRTYTTPKMTSAV</sequence>
<dbReference type="Proteomes" id="UP001593833">
    <property type="component" value="Unassembled WGS sequence"/>
</dbReference>
<evidence type="ECO:0000313" key="2">
    <source>
        <dbReference type="Proteomes" id="UP001593833"/>
    </source>
</evidence>
<keyword evidence="2" id="KW-1185">Reference proteome</keyword>
<gene>
    <name evidence="1" type="ORF">ACFL6M_04795</name>
</gene>
<comment type="caution">
    <text evidence="1">The sequence shown here is derived from an EMBL/GenBank/DDBJ whole genome shotgun (WGS) entry which is preliminary data.</text>
</comment>
<evidence type="ECO:0000313" key="1">
    <source>
        <dbReference type="EMBL" id="MFC1572899.1"/>
    </source>
</evidence>
<organism evidence="1 2">
    <name type="scientific">Eiseniibacteriota bacterium</name>
    <dbReference type="NCBI Taxonomy" id="2212470"/>
    <lineage>
        <taxon>Bacteria</taxon>
        <taxon>Candidatus Eiseniibacteriota</taxon>
    </lineage>
</organism>
<reference evidence="1 2" key="1">
    <citation type="submission" date="2024-09" db="EMBL/GenBank/DDBJ databases">
        <authorList>
            <person name="D'Angelo T."/>
        </authorList>
    </citation>
    <scope>NUCLEOTIDE SEQUENCE [LARGE SCALE GENOMIC DNA]</scope>
    <source>
        <strain evidence="1">SAG AM-320-E07</strain>
    </source>
</reference>
<name>A0ABV6YL49_UNCEI</name>
<accession>A0ABV6YL49</accession>